<name>A0A164MCD3_9NOCA</name>
<reference evidence="1 2" key="1">
    <citation type="submission" date="2016-04" db="EMBL/GenBank/DDBJ databases">
        <authorList>
            <person name="Evans L.H."/>
            <person name="Alamgir A."/>
            <person name="Owens N."/>
            <person name="Weber N.D."/>
            <person name="Virtaneva K."/>
            <person name="Barbian K."/>
            <person name="Babar A."/>
            <person name="Rosenke K."/>
        </authorList>
    </citation>
    <scope>NUCLEOTIDE SEQUENCE [LARGE SCALE GENOMIC DNA]</scope>
    <source>
        <strain evidence="1 2">IFM 0406</strain>
    </source>
</reference>
<comment type="caution">
    <text evidence="1">The sequence shown here is derived from an EMBL/GenBank/DDBJ whole genome shotgun (WGS) entry which is preliminary data.</text>
</comment>
<proteinExistence type="predicted"/>
<dbReference type="STRING" id="455432.AWN90_31625"/>
<evidence type="ECO:0000313" key="1">
    <source>
        <dbReference type="EMBL" id="KZM73230.1"/>
    </source>
</evidence>
<gene>
    <name evidence="1" type="ORF">AWN90_31625</name>
</gene>
<evidence type="ECO:0000313" key="2">
    <source>
        <dbReference type="Proteomes" id="UP000076512"/>
    </source>
</evidence>
<accession>A0A164MCD3</accession>
<dbReference type="Gene3D" id="3.10.450.40">
    <property type="match status" value="1"/>
</dbReference>
<dbReference type="SUPFAM" id="SSF160719">
    <property type="entry name" value="gpW/gp25-like"/>
    <property type="match status" value="1"/>
</dbReference>
<dbReference type="Proteomes" id="UP000076512">
    <property type="component" value="Unassembled WGS sequence"/>
</dbReference>
<dbReference type="RefSeq" id="WP_067590169.1">
    <property type="nucleotide sequence ID" value="NZ_JABMCZ010000004.1"/>
</dbReference>
<dbReference type="EMBL" id="LWGR01000007">
    <property type="protein sequence ID" value="KZM73230.1"/>
    <property type="molecule type" value="Genomic_DNA"/>
</dbReference>
<sequence length="132" mass="14295">MTTTASNGTGIRLDSGDLVWERGDLASASGLPNLAQALRLLVLTPLGSDRYDTRYGLDYRSVFTTAASAQQTQDLVRLTIVRTLGGDARVRDIRDVRVSARDPYRRQWTVDVSIITATGDAAVLTTTIGARP</sequence>
<keyword evidence="2" id="KW-1185">Reference proteome</keyword>
<organism evidence="1 2">
    <name type="scientific">Nocardia terpenica</name>
    <dbReference type="NCBI Taxonomy" id="455432"/>
    <lineage>
        <taxon>Bacteria</taxon>
        <taxon>Bacillati</taxon>
        <taxon>Actinomycetota</taxon>
        <taxon>Actinomycetes</taxon>
        <taxon>Mycobacteriales</taxon>
        <taxon>Nocardiaceae</taxon>
        <taxon>Nocardia</taxon>
    </lineage>
</organism>
<protein>
    <recommendedName>
        <fullName evidence="3">IraD/Gp25-like domain-containing protein</fullName>
    </recommendedName>
</protein>
<evidence type="ECO:0008006" key="3">
    <source>
        <dbReference type="Google" id="ProtNLM"/>
    </source>
</evidence>
<dbReference type="AlphaFoldDB" id="A0A164MCD3"/>
<dbReference type="OrthoDB" id="4569723at2"/>